<evidence type="ECO:0000256" key="1">
    <source>
        <dbReference type="ARBA" id="ARBA00004937"/>
    </source>
</evidence>
<dbReference type="GO" id="GO:0006006">
    <property type="term" value="P:glucose metabolic process"/>
    <property type="evidence" value="ECO:0007669"/>
    <property type="project" value="UniProtKB-KW"/>
</dbReference>
<dbReference type="STRING" id="1224163.B841_09625"/>
<dbReference type="Gene3D" id="3.40.50.720">
    <property type="entry name" value="NAD(P)-binding Rossmann-like Domain"/>
    <property type="match status" value="1"/>
</dbReference>
<dbReference type="Proteomes" id="UP000015388">
    <property type="component" value="Chromosome"/>
</dbReference>
<keyword evidence="9" id="KW-1185">Reference proteome</keyword>
<dbReference type="Gene3D" id="3.30.360.10">
    <property type="entry name" value="Dihydrodipicolinate Reductase, domain 2"/>
    <property type="match status" value="1"/>
</dbReference>
<evidence type="ECO:0000259" key="7">
    <source>
        <dbReference type="Pfam" id="PF02781"/>
    </source>
</evidence>
<reference evidence="8 9" key="1">
    <citation type="submission" date="2012-11" db="EMBL/GenBank/DDBJ databases">
        <title>The complete genome sequence of Corynebacterium maris Coryn-1 (=DSM 45190).</title>
        <authorList>
            <person name="Schaffert L."/>
            <person name="Albersmeier A."/>
            <person name="Kalinowski J."/>
            <person name="Ruckert C."/>
        </authorList>
    </citation>
    <scope>NUCLEOTIDE SEQUENCE [LARGE SCALE GENOMIC DNA]</scope>
    <source>
        <strain evidence="9">Coryn-1</strain>
    </source>
</reference>
<dbReference type="NCBIfam" id="NF009492">
    <property type="entry name" value="PRK12853.1-3"/>
    <property type="match status" value="1"/>
</dbReference>
<dbReference type="HOGENOM" id="CLU_013524_5_1_11"/>
<dbReference type="Pfam" id="PF00479">
    <property type="entry name" value="G6PD_N"/>
    <property type="match status" value="1"/>
</dbReference>
<dbReference type="GO" id="GO:0009051">
    <property type="term" value="P:pentose-phosphate shunt, oxidative branch"/>
    <property type="evidence" value="ECO:0007669"/>
    <property type="project" value="TreeGrafter"/>
</dbReference>
<dbReference type="RefSeq" id="WP_020935330.1">
    <property type="nucleotide sequence ID" value="NC_021915.1"/>
</dbReference>
<name>S5SWE1_9CORY</name>
<evidence type="ECO:0000256" key="3">
    <source>
        <dbReference type="ARBA" id="ARBA00022857"/>
    </source>
</evidence>
<dbReference type="eggNOG" id="COG0364">
    <property type="taxonomic scope" value="Bacteria"/>
</dbReference>
<dbReference type="GO" id="GO:0050661">
    <property type="term" value="F:NADP binding"/>
    <property type="evidence" value="ECO:0007669"/>
    <property type="project" value="InterPro"/>
</dbReference>
<dbReference type="PANTHER" id="PTHR23429">
    <property type="entry name" value="GLUCOSE-6-PHOSPHATE 1-DEHYDROGENASE G6PD"/>
    <property type="match status" value="1"/>
</dbReference>
<dbReference type="SUPFAM" id="SSF55347">
    <property type="entry name" value="Glyceraldehyde-3-phosphate dehydrogenase-like, C-terminal domain"/>
    <property type="match status" value="1"/>
</dbReference>
<dbReference type="Pfam" id="PF02781">
    <property type="entry name" value="G6PD_C"/>
    <property type="match status" value="1"/>
</dbReference>
<protein>
    <submittedName>
        <fullName evidence="8">Glucose-6-phosphate 1-dehydrogenase</fullName>
    </submittedName>
</protein>
<dbReference type="EMBL" id="CP003924">
    <property type="protein sequence ID" value="AGS35397.1"/>
    <property type="molecule type" value="Genomic_DNA"/>
</dbReference>
<organism evidence="8 9">
    <name type="scientific">Corynebacterium maris DSM 45190</name>
    <dbReference type="NCBI Taxonomy" id="1224163"/>
    <lineage>
        <taxon>Bacteria</taxon>
        <taxon>Bacillati</taxon>
        <taxon>Actinomycetota</taxon>
        <taxon>Actinomycetes</taxon>
        <taxon>Mycobacteriales</taxon>
        <taxon>Corynebacteriaceae</taxon>
        <taxon>Corynebacterium</taxon>
    </lineage>
</organism>
<gene>
    <name evidence="8" type="ORF">B841_09625</name>
</gene>
<dbReference type="AlphaFoldDB" id="S5SWE1"/>
<evidence type="ECO:0000313" key="9">
    <source>
        <dbReference type="Proteomes" id="UP000015388"/>
    </source>
</evidence>
<dbReference type="SUPFAM" id="SSF51735">
    <property type="entry name" value="NAD(P)-binding Rossmann-fold domains"/>
    <property type="match status" value="1"/>
</dbReference>
<dbReference type="InterPro" id="IPR022674">
    <property type="entry name" value="G6P_DH_NAD-bd"/>
</dbReference>
<evidence type="ECO:0000259" key="6">
    <source>
        <dbReference type="Pfam" id="PF00479"/>
    </source>
</evidence>
<proteinExistence type="predicted"/>
<dbReference type="OrthoDB" id="9802739at2"/>
<evidence type="ECO:0000256" key="2">
    <source>
        <dbReference type="ARBA" id="ARBA00022526"/>
    </source>
</evidence>
<evidence type="ECO:0000256" key="5">
    <source>
        <dbReference type="ARBA" id="ARBA00023277"/>
    </source>
</evidence>
<feature type="domain" description="Glucose-6-phosphate dehydrogenase NAD-binding" evidence="6">
    <location>
        <begin position="14"/>
        <end position="181"/>
    </location>
</feature>
<dbReference type="InterPro" id="IPR036291">
    <property type="entry name" value="NAD(P)-bd_dom_sf"/>
</dbReference>
<sequence>MTENNAPTPHTFLILGGNSDLAGRLLIPGIADYLSLTPQASIRIVGSSRSDDHDYPGFIRDALADADADGITDDVIDHLADTATWVTADATDLDDLTTAVEHAVHRDPDARLVIYYGLAPEVTDDTIDHLRQITLPDNTVLAMEKPFGVDAPSAAELEDKLAATVTEDHIFRVDHFLSQAATINLIGALEANHLLQAGWNNTAVETIDIVYDEALGLEGRADFYDSTGAAEDMLQSHLLNTAAHILAATDPDTSVNDVLDAATADVSAARRARYTAGTVEGRELPAYADEEGVDPQRQTETLAQVTFTVDNDQWRGVPVTLRSGKAIGNALQAITVTYKPTEQHPDAPTTRLVVPFEDKIAVDLNVADHGDPEALQQVRLNSALSPSRLTPYGRIVKAIVTDDHDVEVPAGAPERAWAIMQPVLDAFSSGEVPLDEYEAGSHGPQEWFD</sequence>
<accession>S5SWE1</accession>
<dbReference type="PANTHER" id="PTHR23429:SF0">
    <property type="entry name" value="GLUCOSE-6-PHOSPHATE 1-DEHYDROGENASE"/>
    <property type="match status" value="1"/>
</dbReference>
<dbReference type="PRINTS" id="PR00079">
    <property type="entry name" value="G6PDHDRGNASE"/>
</dbReference>
<dbReference type="InterPro" id="IPR022675">
    <property type="entry name" value="G6P_DH_C"/>
</dbReference>
<feature type="domain" description="Glucose-6-phosphate dehydrogenase C-terminal" evidence="7">
    <location>
        <begin position="191"/>
        <end position="446"/>
    </location>
</feature>
<dbReference type="GO" id="GO:0004345">
    <property type="term" value="F:glucose-6-phosphate dehydrogenase activity"/>
    <property type="evidence" value="ECO:0007669"/>
    <property type="project" value="InterPro"/>
</dbReference>
<comment type="pathway">
    <text evidence="1">Carbohydrate degradation; pentose phosphate pathway; D-ribulose 5-phosphate from D-glucose 6-phosphate (oxidative stage): step 1/3.</text>
</comment>
<evidence type="ECO:0000313" key="8">
    <source>
        <dbReference type="EMBL" id="AGS35397.1"/>
    </source>
</evidence>
<keyword evidence="4" id="KW-0560">Oxidoreductase</keyword>
<dbReference type="PATRIC" id="fig|1224163.3.peg.1939"/>
<evidence type="ECO:0000256" key="4">
    <source>
        <dbReference type="ARBA" id="ARBA00023002"/>
    </source>
</evidence>
<dbReference type="InterPro" id="IPR001282">
    <property type="entry name" value="G6P_DH"/>
</dbReference>
<dbReference type="GO" id="GO:0005829">
    <property type="term" value="C:cytosol"/>
    <property type="evidence" value="ECO:0007669"/>
    <property type="project" value="TreeGrafter"/>
</dbReference>
<keyword evidence="3" id="KW-0521">NADP</keyword>
<keyword evidence="2" id="KW-0313">Glucose metabolism</keyword>
<dbReference type="KEGG" id="cmd:B841_09625"/>
<keyword evidence="5" id="KW-0119">Carbohydrate metabolism</keyword>